<dbReference type="PANTHER" id="PTHR24246:SF27">
    <property type="entry name" value="ADENOSINE RECEPTOR, ISOFORM A"/>
    <property type="match status" value="1"/>
</dbReference>
<keyword evidence="13" id="KW-1185">Reference proteome</keyword>
<protein>
    <recommendedName>
        <fullName evidence="11">G-protein coupled receptors family 1 profile domain-containing protein</fullName>
    </recommendedName>
</protein>
<dbReference type="InterPro" id="IPR000276">
    <property type="entry name" value="GPCR_Rhodpsn"/>
</dbReference>
<dbReference type="GO" id="GO:0004930">
    <property type="term" value="F:G protein-coupled receptor activity"/>
    <property type="evidence" value="ECO:0007669"/>
    <property type="project" value="UniProtKB-KW"/>
</dbReference>
<feature type="transmembrane region" description="Helical" evidence="10">
    <location>
        <begin position="285"/>
        <end position="305"/>
    </location>
</feature>
<evidence type="ECO:0000256" key="2">
    <source>
        <dbReference type="ARBA" id="ARBA00022475"/>
    </source>
</evidence>
<gene>
    <name evidence="12" type="ORF">LSH36_307g00007</name>
</gene>
<dbReference type="AlphaFoldDB" id="A0AAD9JH61"/>
<dbReference type="Pfam" id="PF00001">
    <property type="entry name" value="7tm_1"/>
    <property type="match status" value="1"/>
</dbReference>
<comment type="caution">
    <text evidence="12">The sequence shown here is derived from an EMBL/GenBank/DDBJ whole genome shotgun (WGS) entry which is preliminary data.</text>
</comment>
<feature type="transmembrane region" description="Helical" evidence="10">
    <location>
        <begin position="142"/>
        <end position="170"/>
    </location>
</feature>
<dbReference type="PRINTS" id="PR00237">
    <property type="entry name" value="GPCRRHODOPSN"/>
</dbReference>
<proteinExistence type="predicted"/>
<keyword evidence="9" id="KW-0807">Transducer</keyword>
<dbReference type="EMBL" id="JAODUP010000307">
    <property type="protein sequence ID" value="KAK2153093.1"/>
    <property type="molecule type" value="Genomic_DNA"/>
</dbReference>
<evidence type="ECO:0000256" key="4">
    <source>
        <dbReference type="ARBA" id="ARBA00022989"/>
    </source>
</evidence>
<accession>A0AAD9JH61</accession>
<evidence type="ECO:0000313" key="13">
    <source>
        <dbReference type="Proteomes" id="UP001208570"/>
    </source>
</evidence>
<organism evidence="12 13">
    <name type="scientific">Paralvinella palmiformis</name>
    <dbReference type="NCBI Taxonomy" id="53620"/>
    <lineage>
        <taxon>Eukaryota</taxon>
        <taxon>Metazoa</taxon>
        <taxon>Spiralia</taxon>
        <taxon>Lophotrochozoa</taxon>
        <taxon>Annelida</taxon>
        <taxon>Polychaeta</taxon>
        <taxon>Sedentaria</taxon>
        <taxon>Canalipalpata</taxon>
        <taxon>Terebellida</taxon>
        <taxon>Terebelliformia</taxon>
        <taxon>Alvinellidae</taxon>
        <taxon>Paralvinella</taxon>
    </lineage>
</organism>
<sequence length="396" mass="44389">MGATNTAIGNNLSLDNSLSNSEYNNNNNNTYANHSQLGMSHPGDTSPRAVHGQFFDTYFSLPRFAIETTLAVMALVINTVTLIAMKNARYHRSKAVYNTLFINLAIANMLTCVLSWLCNNVIFLFEQQILSMVIMTFNICRLYVYLTAAVFVTSASGIVSTLTMLGFTTVQYFAICRPLHHQHLLRKRKVRIFICCSWLVSLLAGIVPFVVLLFVTQRRPCDAALLDVILQVVISGVNTCVALVTVMFLIIVALCIRIFVRIRCLGVRIAQHRHERNLMKGEKRAFVTIVILVVTLATLVIPYTIIYMVSLNSSQDMGIQSQAVIYYMNLLPYFKFLVDPLVYGLRMREFKEGCLSIGAKFGLKQCGCWRVSTLARGQYPSYSLHHAHSGHSSSSV</sequence>
<dbReference type="PANTHER" id="PTHR24246">
    <property type="entry name" value="OLFACTORY RECEPTOR AND ADENOSINE RECEPTOR"/>
    <property type="match status" value="1"/>
</dbReference>
<feature type="transmembrane region" description="Helical" evidence="10">
    <location>
        <begin position="64"/>
        <end position="84"/>
    </location>
</feature>
<evidence type="ECO:0000256" key="10">
    <source>
        <dbReference type="SAM" id="Phobius"/>
    </source>
</evidence>
<evidence type="ECO:0000256" key="9">
    <source>
        <dbReference type="ARBA" id="ARBA00023224"/>
    </source>
</evidence>
<dbReference type="PROSITE" id="PS50262">
    <property type="entry name" value="G_PROTEIN_RECEP_F1_2"/>
    <property type="match status" value="1"/>
</dbReference>
<keyword evidence="3 10" id="KW-0812">Transmembrane</keyword>
<name>A0AAD9JH61_9ANNE</name>
<keyword evidence="6 10" id="KW-0472">Membrane</keyword>
<keyword evidence="2" id="KW-1003">Cell membrane</keyword>
<feature type="domain" description="G-protein coupled receptors family 1 profile" evidence="11">
    <location>
        <begin position="77"/>
        <end position="343"/>
    </location>
</feature>
<evidence type="ECO:0000313" key="12">
    <source>
        <dbReference type="EMBL" id="KAK2153093.1"/>
    </source>
</evidence>
<keyword evidence="4 10" id="KW-1133">Transmembrane helix</keyword>
<keyword evidence="7" id="KW-0675">Receptor</keyword>
<evidence type="ECO:0000256" key="7">
    <source>
        <dbReference type="ARBA" id="ARBA00023170"/>
    </source>
</evidence>
<dbReference type="Gene3D" id="1.20.1070.10">
    <property type="entry name" value="Rhodopsin 7-helix transmembrane proteins"/>
    <property type="match status" value="1"/>
</dbReference>
<feature type="transmembrane region" description="Helical" evidence="10">
    <location>
        <begin position="325"/>
        <end position="345"/>
    </location>
</feature>
<dbReference type="CDD" id="cd00637">
    <property type="entry name" value="7tm_classA_rhodopsin-like"/>
    <property type="match status" value="1"/>
</dbReference>
<evidence type="ECO:0000256" key="3">
    <source>
        <dbReference type="ARBA" id="ARBA00022692"/>
    </source>
</evidence>
<dbReference type="GO" id="GO:0005886">
    <property type="term" value="C:plasma membrane"/>
    <property type="evidence" value="ECO:0007669"/>
    <property type="project" value="UniProtKB-SubCell"/>
</dbReference>
<dbReference type="SUPFAM" id="SSF81321">
    <property type="entry name" value="Family A G protein-coupled receptor-like"/>
    <property type="match status" value="1"/>
</dbReference>
<feature type="transmembrane region" description="Helical" evidence="10">
    <location>
        <begin position="96"/>
        <end position="122"/>
    </location>
</feature>
<keyword evidence="8" id="KW-0325">Glycoprotein</keyword>
<comment type="subcellular location">
    <subcellularLocation>
        <location evidence="1">Cell membrane</location>
        <topology evidence="1">Multi-pass membrane protein</topology>
    </subcellularLocation>
</comment>
<reference evidence="12" key="1">
    <citation type="journal article" date="2023" name="Mol. Biol. Evol.">
        <title>Third-Generation Sequencing Reveals the Adaptive Role of the Epigenome in Three Deep-Sea Polychaetes.</title>
        <authorList>
            <person name="Perez M."/>
            <person name="Aroh O."/>
            <person name="Sun Y."/>
            <person name="Lan Y."/>
            <person name="Juniper S.K."/>
            <person name="Young C.R."/>
            <person name="Angers B."/>
            <person name="Qian P.Y."/>
        </authorList>
    </citation>
    <scope>NUCLEOTIDE SEQUENCE</scope>
    <source>
        <strain evidence="12">P08H-3</strain>
    </source>
</reference>
<evidence type="ECO:0000256" key="5">
    <source>
        <dbReference type="ARBA" id="ARBA00023040"/>
    </source>
</evidence>
<evidence type="ECO:0000256" key="6">
    <source>
        <dbReference type="ARBA" id="ARBA00023136"/>
    </source>
</evidence>
<feature type="transmembrane region" description="Helical" evidence="10">
    <location>
        <begin position="228"/>
        <end position="260"/>
    </location>
</feature>
<keyword evidence="5" id="KW-0297">G-protein coupled receptor</keyword>
<feature type="transmembrane region" description="Helical" evidence="10">
    <location>
        <begin position="190"/>
        <end position="216"/>
    </location>
</feature>
<dbReference type="InterPro" id="IPR017452">
    <property type="entry name" value="GPCR_Rhodpsn_7TM"/>
</dbReference>
<dbReference type="Proteomes" id="UP001208570">
    <property type="component" value="Unassembled WGS sequence"/>
</dbReference>
<evidence type="ECO:0000259" key="11">
    <source>
        <dbReference type="PROSITE" id="PS50262"/>
    </source>
</evidence>
<evidence type="ECO:0000256" key="1">
    <source>
        <dbReference type="ARBA" id="ARBA00004651"/>
    </source>
</evidence>
<evidence type="ECO:0000256" key="8">
    <source>
        <dbReference type="ARBA" id="ARBA00023180"/>
    </source>
</evidence>